<proteinExistence type="predicted"/>
<gene>
    <name evidence="2" type="ORF">PACLA_8A033670</name>
</gene>
<feature type="region of interest" description="Disordered" evidence="1">
    <location>
        <begin position="39"/>
        <end position="80"/>
    </location>
</feature>
<name>A0A7D9EUW8_PARCT</name>
<feature type="compositionally biased region" description="Basic and acidic residues" evidence="1">
    <location>
        <begin position="54"/>
        <end position="80"/>
    </location>
</feature>
<evidence type="ECO:0000313" key="3">
    <source>
        <dbReference type="Proteomes" id="UP001152795"/>
    </source>
</evidence>
<accession>A0A7D9EUW8</accession>
<organism evidence="2 3">
    <name type="scientific">Paramuricea clavata</name>
    <name type="common">Red gorgonian</name>
    <name type="synonym">Violescent sea-whip</name>
    <dbReference type="NCBI Taxonomy" id="317549"/>
    <lineage>
        <taxon>Eukaryota</taxon>
        <taxon>Metazoa</taxon>
        <taxon>Cnidaria</taxon>
        <taxon>Anthozoa</taxon>
        <taxon>Octocorallia</taxon>
        <taxon>Malacalcyonacea</taxon>
        <taxon>Plexauridae</taxon>
        <taxon>Paramuricea</taxon>
    </lineage>
</organism>
<protein>
    <submittedName>
        <fullName evidence="2">Uncharacterized protein</fullName>
    </submittedName>
</protein>
<evidence type="ECO:0000256" key="1">
    <source>
        <dbReference type="SAM" id="MobiDB-lite"/>
    </source>
</evidence>
<dbReference type="EMBL" id="CACRXK020009224">
    <property type="protein sequence ID" value="CAB4016702.1"/>
    <property type="molecule type" value="Genomic_DNA"/>
</dbReference>
<feature type="non-terminal residue" evidence="2">
    <location>
        <position position="80"/>
    </location>
</feature>
<keyword evidence="3" id="KW-1185">Reference proteome</keyword>
<dbReference type="Proteomes" id="UP001152795">
    <property type="component" value="Unassembled WGS sequence"/>
</dbReference>
<comment type="caution">
    <text evidence="2">The sequence shown here is derived from an EMBL/GenBank/DDBJ whole genome shotgun (WGS) entry which is preliminary data.</text>
</comment>
<dbReference type="AlphaFoldDB" id="A0A7D9EUW8"/>
<reference evidence="2" key="1">
    <citation type="submission" date="2020-04" db="EMBL/GenBank/DDBJ databases">
        <authorList>
            <person name="Alioto T."/>
            <person name="Alioto T."/>
            <person name="Gomez Garrido J."/>
        </authorList>
    </citation>
    <scope>NUCLEOTIDE SEQUENCE</scope>
    <source>
        <strain evidence="2">A484AB</strain>
    </source>
</reference>
<feature type="compositionally biased region" description="Basic residues" evidence="1">
    <location>
        <begin position="39"/>
        <end position="49"/>
    </location>
</feature>
<evidence type="ECO:0000313" key="2">
    <source>
        <dbReference type="EMBL" id="CAB4016702.1"/>
    </source>
</evidence>
<sequence>MKRKEKGTRGCPFKGGNVVQPNTSAVLVKTLHEWGNRRQLKASRKRHVHANQGKTKDFRLSHKPMKFEETQREKEHQDIK</sequence>